<gene>
    <name evidence="3" type="ORF">Tco_0974331</name>
</gene>
<evidence type="ECO:0000313" key="3">
    <source>
        <dbReference type="EMBL" id="GJT48174.1"/>
    </source>
</evidence>
<organism evidence="3 4">
    <name type="scientific">Tanacetum coccineum</name>
    <dbReference type="NCBI Taxonomy" id="301880"/>
    <lineage>
        <taxon>Eukaryota</taxon>
        <taxon>Viridiplantae</taxon>
        <taxon>Streptophyta</taxon>
        <taxon>Embryophyta</taxon>
        <taxon>Tracheophyta</taxon>
        <taxon>Spermatophyta</taxon>
        <taxon>Magnoliopsida</taxon>
        <taxon>eudicotyledons</taxon>
        <taxon>Gunneridae</taxon>
        <taxon>Pentapetalae</taxon>
        <taxon>asterids</taxon>
        <taxon>campanulids</taxon>
        <taxon>Asterales</taxon>
        <taxon>Asteraceae</taxon>
        <taxon>Asteroideae</taxon>
        <taxon>Anthemideae</taxon>
        <taxon>Anthemidinae</taxon>
        <taxon>Tanacetum</taxon>
    </lineage>
</organism>
<dbReference type="EMBL" id="BQNB010016131">
    <property type="protein sequence ID" value="GJT48174.1"/>
    <property type="molecule type" value="Genomic_DNA"/>
</dbReference>
<feature type="region of interest" description="Disordered" evidence="2">
    <location>
        <begin position="357"/>
        <end position="410"/>
    </location>
</feature>
<dbReference type="Proteomes" id="UP001151760">
    <property type="component" value="Unassembled WGS sequence"/>
</dbReference>
<accession>A0ABQ5EBA0</accession>
<sequence>MGRDTIQLETAVSTITQEYLLEFTSEYGISENLYPEFPGREDRIVDFSEGKVGVYTKFFEFANYRIPISQFLFDILGHYQIHLSQFVFYIPSFNSGWMSFSKRPRKDTPQCYTKPLDSLKNWNNRFFWVDERVFPTVVDWRVSAPKDGKPVEGSYSVEDVAMLNTRRTPIQKQPEALLCLVDMDLFNLISAPNPAVIKTGTRPRAAHEVPLLTATANRVINMEDPATATESSGTPSTIEKSPLDFDNENPSQQAIEGDGAENPAQETVASETLPPGNSPTTRVAPNRDPEEEVAADAPLVSKRRRKRGNDGANANAPPKVLRKDFDASHPTQSIVGGKSLASMGLEAGSILFAPASQETPAGTIDPDPLSYANPQSVPERDVAQSSKGDAVAGDPESEHTSFTSMAGSPGNIYQPEWGVTNGCRLDTPKVCQDLVDHLAPPGYFSELRHLPNDDFLSQYNMNLARQVAMGSQLRLRYEQEVKLLKKSVAQVARRDQRIQATESEIKNLQALLEAEADMKKAAEANNVELSKELESLRAKFSDLQVNNNQLSQQVATLQAQVTGEERIKAAFEEFKKYEDDRVSSRCAEMDARLDALSIDFDEELYPHMLTAIAGRRWVIGHGLRLAVLKYAESLELRQAFANVVSAGIAKGFCDGLKYGAEQGEVELDLGNIKAYDPEAEDKFMATMQVLKDLKYPLIDELEKLKDAPMDIVMASLYLESDTGEDAPQWIHDLRPSSSQLKIPVYPEVRDPRYPWAVKEGLLLEDAIAANKSRAEKKRKCWIICRTHGVGFAHHARSDGVPVSTPTVIPQGLQSRTHALSGCSCV</sequence>
<evidence type="ECO:0000256" key="2">
    <source>
        <dbReference type="SAM" id="MobiDB-lite"/>
    </source>
</evidence>
<dbReference type="PANTHER" id="PTHR31099">
    <property type="entry name" value="OS06G0165300 PROTEIN"/>
    <property type="match status" value="1"/>
</dbReference>
<dbReference type="PANTHER" id="PTHR31099:SF41">
    <property type="entry name" value="TRANSPOSASE (PUTATIVE), GYPSY TYPE-RELATED"/>
    <property type="match status" value="1"/>
</dbReference>
<proteinExistence type="predicted"/>
<name>A0ABQ5EBA0_9ASTR</name>
<feature type="coiled-coil region" evidence="1">
    <location>
        <begin position="491"/>
        <end position="560"/>
    </location>
</feature>
<reference evidence="3" key="1">
    <citation type="journal article" date="2022" name="Int. J. Mol. Sci.">
        <title>Draft Genome of Tanacetum Coccineum: Genomic Comparison of Closely Related Tanacetum-Family Plants.</title>
        <authorList>
            <person name="Yamashiro T."/>
            <person name="Shiraishi A."/>
            <person name="Nakayama K."/>
            <person name="Satake H."/>
        </authorList>
    </citation>
    <scope>NUCLEOTIDE SEQUENCE</scope>
</reference>
<comment type="caution">
    <text evidence="3">The sequence shown here is derived from an EMBL/GenBank/DDBJ whole genome shotgun (WGS) entry which is preliminary data.</text>
</comment>
<evidence type="ECO:0008006" key="5">
    <source>
        <dbReference type="Google" id="ProtNLM"/>
    </source>
</evidence>
<feature type="compositionally biased region" description="Polar residues" evidence="2">
    <location>
        <begin position="228"/>
        <end position="239"/>
    </location>
</feature>
<feature type="region of interest" description="Disordered" evidence="2">
    <location>
        <begin position="224"/>
        <end position="332"/>
    </location>
</feature>
<keyword evidence="4" id="KW-1185">Reference proteome</keyword>
<evidence type="ECO:0000256" key="1">
    <source>
        <dbReference type="SAM" id="Coils"/>
    </source>
</evidence>
<keyword evidence="1" id="KW-0175">Coiled coil</keyword>
<evidence type="ECO:0000313" key="4">
    <source>
        <dbReference type="Proteomes" id="UP001151760"/>
    </source>
</evidence>
<protein>
    <recommendedName>
        <fullName evidence="5">Transposase (Putative), gypsy type</fullName>
    </recommendedName>
</protein>
<reference evidence="3" key="2">
    <citation type="submission" date="2022-01" db="EMBL/GenBank/DDBJ databases">
        <authorList>
            <person name="Yamashiro T."/>
            <person name="Shiraishi A."/>
            <person name="Satake H."/>
            <person name="Nakayama K."/>
        </authorList>
    </citation>
    <scope>NUCLEOTIDE SEQUENCE</scope>
</reference>